<name>A0A1B9H3A5_9TREE</name>
<sequence>MNPSHPFFVNQTPYLRDAVASSSKHTRTIYSPFSVYTQPESSSHMRTKSTTSVNTLASETSFASTTSSSSTSSLSRATPIDRECLRWMQRETHEDDHIFGSVACRGRSMSIEEREVKRRAMEEDEGTQQYQAGREAEAEAETEAKEAAKRKTIKAERRKGRIGKFF</sequence>
<reference evidence="3" key="2">
    <citation type="submission" date="2013-12" db="EMBL/GenBank/DDBJ databases">
        <title>Evolution of pathogenesis and genome organization in the Tremellales.</title>
        <authorList>
            <person name="Cuomo C."/>
            <person name="Litvintseva A."/>
            <person name="Heitman J."/>
            <person name="Chen Y."/>
            <person name="Sun S."/>
            <person name="Springer D."/>
            <person name="Dromer F."/>
            <person name="Young S."/>
            <person name="Zeng Q."/>
            <person name="Chapman S."/>
            <person name="Gujja S."/>
            <person name="Saif S."/>
            <person name="Birren B."/>
        </authorList>
    </citation>
    <scope>NUCLEOTIDE SEQUENCE [LARGE SCALE GENOMIC DNA]</scope>
    <source>
        <strain evidence="3">BCC8398</strain>
    </source>
</reference>
<gene>
    <name evidence="2" type="ORF">I316_00864</name>
</gene>
<keyword evidence="3" id="KW-1185">Reference proteome</keyword>
<evidence type="ECO:0000256" key="1">
    <source>
        <dbReference type="SAM" id="MobiDB-lite"/>
    </source>
</evidence>
<dbReference type="EMBL" id="KV700122">
    <property type="protein sequence ID" value="OCF37737.1"/>
    <property type="molecule type" value="Genomic_DNA"/>
</dbReference>
<evidence type="ECO:0000313" key="3">
    <source>
        <dbReference type="Proteomes" id="UP000092666"/>
    </source>
</evidence>
<protein>
    <submittedName>
        <fullName evidence="2">Uncharacterized protein</fullName>
    </submittedName>
</protein>
<feature type="region of interest" description="Disordered" evidence="1">
    <location>
        <begin position="118"/>
        <end position="154"/>
    </location>
</feature>
<proteinExistence type="predicted"/>
<accession>A0A1B9H3A5</accession>
<dbReference type="Proteomes" id="UP000092666">
    <property type="component" value="Unassembled WGS sequence"/>
</dbReference>
<feature type="compositionally biased region" description="Low complexity" evidence="1">
    <location>
        <begin position="58"/>
        <end position="78"/>
    </location>
</feature>
<dbReference type="OrthoDB" id="2565040at2759"/>
<evidence type="ECO:0000313" key="2">
    <source>
        <dbReference type="EMBL" id="OCF37737.1"/>
    </source>
</evidence>
<dbReference type="AlphaFoldDB" id="A0A1B9H3A5"/>
<feature type="region of interest" description="Disordered" evidence="1">
    <location>
        <begin position="58"/>
        <end position="80"/>
    </location>
</feature>
<feature type="compositionally biased region" description="Basic and acidic residues" evidence="1">
    <location>
        <begin position="134"/>
        <end position="154"/>
    </location>
</feature>
<reference evidence="2 3" key="1">
    <citation type="submission" date="2013-07" db="EMBL/GenBank/DDBJ databases">
        <title>The Genome Sequence of Cryptococcus heveanensis BCC8398.</title>
        <authorList>
            <consortium name="The Broad Institute Genome Sequencing Platform"/>
            <person name="Cuomo C."/>
            <person name="Litvintseva A."/>
            <person name="Chen Y."/>
            <person name="Heitman J."/>
            <person name="Sun S."/>
            <person name="Springer D."/>
            <person name="Dromer F."/>
            <person name="Young S.K."/>
            <person name="Zeng Q."/>
            <person name="Gargeya S."/>
            <person name="Fitzgerald M."/>
            <person name="Abouelleil A."/>
            <person name="Alvarado L."/>
            <person name="Berlin A.M."/>
            <person name="Chapman S.B."/>
            <person name="Dewar J."/>
            <person name="Goldberg J."/>
            <person name="Griggs A."/>
            <person name="Gujja S."/>
            <person name="Hansen M."/>
            <person name="Howarth C."/>
            <person name="Imamovic A."/>
            <person name="Larimer J."/>
            <person name="McCowan C."/>
            <person name="Murphy C."/>
            <person name="Pearson M."/>
            <person name="Priest M."/>
            <person name="Roberts A."/>
            <person name="Saif S."/>
            <person name="Shea T."/>
            <person name="Sykes S."/>
            <person name="Wortman J."/>
            <person name="Nusbaum C."/>
            <person name="Birren B."/>
        </authorList>
    </citation>
    <scope>NUCLEOTIDE SEQUENCE [LARGE SCALE GENOMIC DNA]</scope>
    <source>
        <strain evidence="2 3">BCC8398</strain>
    </source>
</reference>
<organism evidence="2 3">
    <name type="scientific">Kwoniella heveanensis BCC8398</name>
    <dbReference type="NCBI Taxonomy" id="1296120"/>
    <lineage>
        <taxon>Eukaryota</taxon>
        <taxon>Fungi</taxon>
        <taxon>Dikarya</taxon>
        <taxon>Basidiomycota</taxon>
        <taxon>Agaricomycotina</taxon>
        <taxon>Tremellomycetes</taxon>
        <taxon>Tremellales</taxon>
        <taxon>Cryptococcaceae</taxon>
        <taxon>Kwoniella</taxon>
    </lineage>
</organism>